<dbReference type="eggNOG" id="ENOG502R6U7">
    <property type="taxonomic scope" value="Eukaryota"/>
</dbReference>
<evidence type="ECO:0000313" key="3">
    <source>
        <dbReference type="Proteomes" id="UP000001197"/>
    </source>
</evidence>
<reference evidence="2 3" key="1">
    <citation type="journal article" date="2008" name="Genome Biol.">
        <title>The genome sequence of the model ascomycete fungus Podospora anserina.</title>
        <authorList>
            <person name="Espagne E."/>
            <person name="Lespinet O."/>
            <person name="Malagnac F."/>
            <person name="Da Silva C."/>
            <person name="Jaillon O."/>
            <person name="Porcel B.M."/>
            <person name="Couloux A."/>
            <person name="Aury J.-M."/>
            <person name="Segurens B."/>
            <person name="Poulain J."/>
            <person name="Anthouard V."/>
            <person name="Grossetete S."/>
            <person name="Khalili H."/>
            <person name="Coppin E."/>
            <person name="Dequard-Chablat M."/>
            <person name="Picard M."/>
            <person name="Contamine V."/>
            <person name="Arnaise S."/>
            <person name="Bourdais A."/>
            <person name="Berteaux-Lecellier V."/>
            <person name="Gautheret D."/>
            <person name="de Vries R.P."/>
            <person name="Battaglia E."/>
            <person name="Coutinho P.M."/>
            <person name="Danchin E.G.J."/>
            <person name="Henrissat B."/>
            <person name="El Khoury R."/>
            <person name="Sainsard-Chanet A."/>
            <person name="Boivin A."/>
            <person name="Pinan-Lucarre B."/>
            <person name="Sellem C.H."/>
            <person name="Debuchy R."/>
            <person name="Wincker P."/>
            <person name="Weissenbach J."/>
            <person name="Silar P."/>
        </authorList>
    </citation>
    <scope>NUCLEOTIDE SEQUENCE [LARGE SCALE GENOMIC DNA]</scope>
    <source>
        <strain evidence="3">S / ATCC MYA-4624 / DSM 980 / FGSC 10383</strain>
    </source>
</reference>
<feature type="compositionally biased region" description="Low complexity" evidence="1">
    <location>
        <begin position="267"/>
        <end position="282"/>
    </location>
</feature>
<feature type="compositionally biased region" description="Acidic residues" evidence="1">
    <location>
        <begin position="430"/>
        <end position="466"/>
    </location>
</feature>
<keyword evidence="3" id="KW-1185">Reference proteome</keyword>
<feature type="compositionally biased region" description="Low complexity" evidence="1">
    <location>
        <begin position="227"/>
        <end position="258"/>
    </location>
</feature>
<feature type="region of interest" description="Disordered" evidence="1">
    <location>
        <begin position="370"/>
        <end position="569"/>
    </location>
</feature>
<evidence type="ECO:0000256" key="1">
    <source>
        <dbReference type="SAM" id="MobiDB-lite"/>
    </source>
</evidence>
<feature type="region of interest" description="Disordered" evidence="1">
    <location>
        <begin position="309"/>
        <end position="358"/>
    </location>
</feature>
<protein>
    <submittedName>
        <fullName evidence="2">Uncharacterized protein</fullName>
    </submittedName>
</protein>
<feature type="compositionally biased region" description="Basic and acidic residues" evidence="1">
    <location>
        <begin position="408"/>
        <end position="429"/>
    </location>
</feature>
<feature type="compositionally biased region" description="Polar residues" evidence="1">
    <location>
        <begin position="681"/>
        <end position="693"/>
    </location>
</feature>
<feature type="region of interest" description="Disordered" evidence="1">
    <location>
        <begin position="678"/>
        <end position="707"/>
    </location>
</feature>
<feature type="compositionally biased region" description="Low complexity" evidence="1">
    <location>
        <begin position="45"/>
        <end position="74"/>
    </location>
</feature>
<organism evidence="2 3">
    <name type="scientific">Podospora anserina (strain S / ATCC MYA-4624 / DSM 980 / FGSC 10383)</name>
    <name type="common">Pleurage anserina</name>
    <dbReference type="NCBI Taxonomy" id="515849"/>
    <lineage>
        <taxon>Eukaryota</taxon>
        <taxon>Fungi</taxon>
        <taxon>Dikarya</taxon>
        <taxon>Ascomycota</taxon>
        <taxon>Pezizomycotina</taxon>
        <taxon>Sordariomycetes</taxon>
        <taxon>Sordariomycetidae</taxon>
        <taxon>Sordariales</taxon>
        <taxon>Podosporaceae</taxon>
        <taxon>Podospora</taxon>
        <taxon>Podospora anserina</taxon>
    </lineage>
</organism>
<sequence length="718" mass="77496">MSNDTKETKHRLEGARRPQRKDSFSSVHSAVLSWTGLQTKIGPKSIISNSSPLSSSSSNSTSSTATQHTATPSQGLSKPQRRHSHSFGTGWDNSNRDNTTKKKARPASMSRKLSFSGFMGLEDPVSAKARHAKPNFSNLDPKRSEESTKSGSKNGSLEKVNKTAPEAAKRLSQASTLVGSVVRSKSPPPPTSTMVPKSILRVSSPDGNARRTPRFLDPPGPGEQPHSPTLNAALLSPLPSPSSSSEQQQTPPLSEKPPSLSPPLTPLTPLLDSPPASPLLTPARTMSPSTVRFAKATVHRVEVGPGRRFLPVKRKSKSTITYVSPHDPGPQKTAPKTVLKSATKLRRHQENQKAMGRYWMRTEEEEAQWRAEAEARAQEEAERYRNEPSSPVVGGLEKEVGSLGEVMMGKESEGVGEKGEGKGLGKLVEESEESDNGGVEEEVVVVVEEEEEEEEDDSSSDSDDGSEAGARCVEEVVITEVIDLTEPTEEEEDGDKTVVELPKAAKVSVEEVPAESPTENHHPTPDPNPDVTEVDASPLPQPPSPPPISSTSPAQFKPNTASFSHLHSQLLSSEKEAAALRARRTAERLQQSLLNEKPATNAIISVHLASHQTLKSPNFPAQLRTPSPGSEKPDNRRRLSQTRSTADLLTFKLPEPATTGSGNVVGQSAMASVATAVGSEIQRSTSPNNSLQLSRGRRERSRNRERGYFQVKKEGVVV</sequence>
<dbReference type="AlphaFoldDB" id="A0A090CDR9"/>
<feature type="region of interest" description="Disordered" evidence="1">
    <location>
        <begin position="614"/>
        <end position="645"/>
    </location>
</feature>
<accession>A0A090CDR9</accession>
<reference evidence="3" key="2">
    <citation type="journal article" date="2014" name="Genetics">
        <title>Maintaining two mating types: Structure of the mating type locus and its role in heterokaryosis in Podospora anserina.</title>
        <authorList>
            <person name="Grognet P."/>
            <person name="Bidard F."/>
            <person name="Kuchly C."/>
            <person name="Tong L.C.H."/>
            <person name="Coppin E."/>
            <person name="Benkhali J.A."/>
            <person name="Couloux A."/>
            <person name="Wincker P."/>
            <person name="Debuchy R."/>
            <person name="Silar P."/>
        </authorList>
    </citation>
    <scope>GENOME REANNOTATION</scope>
    <source>
        <strain evidence="3">S / ATCC MYA-4624 / DSM 980 / FGSC 10383</strain>
    </source>
</reference>
<dbReference type="EMBL" id="FO904937">
    <property type="protein sequence ID" value="CDP26036.1"/>
    <property type="molecule type" value="Genomic_DNA"/>
</dbReference>
<proteinExistence type="predicted"/>
<name>A0A090CDR9_PODAN</name>
<dbReference type="Proteomes" id="UP000001197">
    <property type="component" value="Chromosome 2"/>
</dbReference>
<evidence type="ECO:0000313" key="2">
    <source>
        <dbReference type="EMBL" id="CDP26036.1"/>
    </source>
</evidence>
<feature type="compositionally biased region" description="Basic and acidic residues" evidence="1">
    <location>
        <begin position="370"/>
        <end position="386"/>
    </location>
</feature>
<dbReference type="InParanoid" id="A0A090CDR9"/>
<feature type="compositionally biased region" description="Pro residues" evidence="1">
    <location>
        <begin position="539"/>
        <end position="548"/>
    </location>
</feature>
<feature type="region of interest" description="Disordered" evidence="1">
    <location>
        <begin position="1"/>
        <end position="286"/>
    </location>
</feature>
<feature type="compositionally biased region" description="Basic and acidic residues" evidence="1">
    <location>
        <begin position="1"/>
        <end position="23"/>
    </location>
</feature>